<proteinExistence type="predicted"/>
<dbReference type="InParanoid" id="A0A317ZCG6"/>
<dbReference type="InterPro" id="IPR049511">
    <property type="entry name" value="PGH-like_rpt"/>
</dbReference>
<protein>
    <submittedName>
        <fullName evidence="1">Uncharacterized protein</fullName>
    </submittedName>
</protein>
<dbReference type="AlphaFoldDB" id="A0A317ZCG6"/>
<dbReference type="EMBL" id="QHJQ01000025">
    <property type="protein sequence ID" value="PXA02825.1"/>
    <property type="molecule type" value="Genomic_DNA"/>
</dbReference>
<organism evidence="1 2">
    <name type="scientific">Coraliomargarita sinensis</name>
    <dbReference type="NCBI Taxonomy" id="2174842"/>
    <lineage>
        <taxon>Bacteria</taxon>
        <taxon>Pseudomonadati</taxon>
        <taxon>Verrucomicrobiota</taxon>
        <taxon>Opitutia</taxon>
        <taxon>Puniceicoccales</taxon>
        <taxon>Coraliomargaritaceae</taxon>
        <taxon>Coraliomargarita</taxon>
    </lineage>
</organism>
<dbReference type="Proteomes" id="UP000247099">
    <property type="component" value="Unassembled WGS sequence"/>
</dbReference>
<accession>A0A317ZCG6</accession>
<comment type="caution">
    <text evidence="1">The sequence shown here is derived from an EMBL/GenBank/DDBJ whole genome shotgun (WGS) entry which is preliminary data.</text>
</comment>
<gene>
    <name evidence="1" type="ORF">DDZ13_15115</name>
</gene>
<reference evidence="1 2" key="1">
    <citation type="submission" date="2018-05" db="EMBL/GenBank/DDBJ databases">
        <title>Coraliomargarita sinensis sp. nov., isolated from a marine solar saltern.</title>
        <authorList>
            <person name="Zhou L.Y."/>
        </authorList>
    </citation>
    <scope>NUCLEOTIDE SEQUENCE [LARGE SCALE GENOMIC DNA]</scope>
    <source>
        <strain evidence="1 2">WN38</strain>
    </source>
</reference>
<keyword evidence="2" id="KW-1185">Reference proteome</keyword>
<sequence length="129" mass="15143">MKSKLIIALLAVILGLITFILMNQENETGFTEWMTGEEYQKVFDERSQRLYPVIVEAKETGNDEILFRAYYTELPTDSFWFWSNHGIPTNAFEENRNKYKREGFTLVHHHTLNTDAGQTIHQATWAKQK</sequence>
<dbReference type="RefSeq" id="WP_110132298.1">
    <property type="nucleotide sequence ID" value="NZ_QHJQ01000025.1"/>
</dbReference>
<evidence type="ECO:0000313" key="2">
    <source>
        <dbReference type="Proteomes" id="UP000247099"/>
    </source>
</evidence>
<evidence type="ECO:0000313" key="1">
    <source>
        <dbReference type="EMBL" id="PXA02825.1"/>
    </source>
</evidence>
<dbReference type="Pfam" id="PF17660">
    <property type="entry name" value="BTRD1"/>
    <property type="match status" value="2"/>
</dbReference>
<name>A0A317ZCG6_9BACT</name>